<dbReference type="PRINTS" id="PR00722">
    <property type="entry name" value="CHYMOTRYPSIN"/>
</dbReference>
<dbReference type="eggNOG" id="KOG3627">
    <property type="taxonomic scope" value="Eukaryota"/>
</dbReference>
<dbReference type="HOGENOM" id="CLU_006842_0_4_1"/>
<dbReference type="GO" id="GO:0045087">
    <property type="term" value="P:innate immune response"/>
    <property type="evidence" value="ECO:0000318"/>
    <property type="project" value="GO_Central"/>
</dbReference>
<dbReference type="OMA" id="FYGWWAL"/>
<dbReference type="InterPro" id="IPR051333">
    <property type="entry name" value="CLIP_Serine_Protease"/>
</dbReference>
<dbReference type="GO" id="GO:0006508">
    <property type="term" value="P:proteolysis"/>
    <property type="evidence" value="ECO:0007669"/>
    <property type="project" value="UniProtKB-KW"/>
</dbReference>
<dbReference type="AlphaFoldDB" id="D6WN47"/>
<dbReference type="Gene3D" id="2.40.10.10">
    <property type="entry name" value="Trypsin-like serine proteases"/>
    <property type="match status" value="1"/>
</dbReference>
<evidence type="ECO:0000256" key="2">
    <source>
        <dbReference type="SAM" id="SignalP"/>
    </source>
</evidence>
<dbReference type="InterPro" id="IPR009003">
    <property type="entry name" value="Peptidase_S1_PA"/>
</dbReference>
<dbReference type="Pfam" id="PF00089">
    <property type="entry name" value="Trypsin"/>
    <property type="match status" value="1"/>
</dbReference>
<dbReference type="OrthoDB" id="5597713at2759"/>
<feature type="domain" description="Peptidase S1" evidence="3">
    <location>
        <begin position="27"/>
        <end position="259"/>
    </location>
</feature>
<dbReference type="EMBL" id="KQ971342">
    <property type="protein sequence ID" value="EFA04550.1"/>
    <property type="molecule type" value="Genomic_DNA"/>
</dbReference>
<dbReference type="InParanoid" id="D6WN47"/>
<keyword evidence="5" id="KW-1185">Reference proteome</keyword>
<dbReference type="InterPro" id="IPR033116">
    <property type="entry name" value="TRYPSIN_SER"/>
</dbReference>
<reference evidence="4 5" key="1">
    <citation type="journal article" date="2008" name="Nature">
        <title>The genome of the model beetle and pest Tribolium castaneum.</title>
        <authorList>
            <consortium name="Tribolium Genome Sequencing Consortium"/>
            <person name="Richards S."/>
            <person name="Gibbs R.A."/>
            <person name="Weinstock G.M."/>
            <person name="Brown S.J."/>
            <person name="Denell R."/>
            <person name="Beeman R.W."/>
            <person name="Gibbs R."/>
            <person name="Beeman R.W."/>
            <person name="Brown S.J."/>
            <person name="Bucher G."/>
            <person name="Friedrich M."/>
            <person name="Grimmelikhuijzen C.J."/>
            <person name="Klingler M."/>
            <person name="Lorenzen M."/>
            <person name="Richards S."/>
            <person name="Roth S."/>
            <person name="Schroder R."/>
            <person name="Tautz D."/>
            <person name="Zdobnov E.M."/>
            <person name="Muzny D."/>
            <person name="Gibbs R.A."/>
            <person name="Weinstock G.M."/>
            <person name="Attaway T."/>
            <person name="Bell S."/>
            <person name="Buhay C.J."/>
            <person name="Chandrabose M.N."/>
            <person name="Chavez D."/>
            <person name="Clerk-Blankenburg K.P."/>
            <person name="Cree A."/>
            <person name="Dao M."/>
            <person name="Davis C."/>
            <person name="Chacko J."/>
            <person name="Dinh H."/>
            <person name="Dugan-Rocha S."/>
            <person name="Fowler G."/>
            <person name="Garner T.T."/>
            <person name="Garnes J."/>
            <person name="Gnirke A."/>
            <person name="Hawes A."/>
            <person name="Hernandez J."/>
            <person name="Hines S."/>
            <person name="Holder M."/>
            <person name="Hume J."/>
            <person name="Jhangiani S.N."/>
            <person name="Joshi V."/>
            <person name="Khan Z.M."/>
            <person name="Jackson L."/>
            <person name="Kovar C."/>
            <person name="Kowis A."/>
            <person name="Lee S."/>
            <person name="Lewis L.R."/>
            <person name="Margolis J."/>
            <person name="Morgan M."/>
            <person name="Nazareth L.V."/>
            <person name="Nguyen N."/>
            <person name="Okwuonu G."/>
            <person name="Parker D."/>
            <person name="Richards S."/>
            <person name="Ruiz S.J."/>
            <person name="Santibanez J."/>
            <person name="Savard J."/>
            <person name="Scherer S.E."/>
            <person name="Schneider B."/>
            <person name="Sodergren E."/>
            <person name="Tautz D."/>
            <person name="Vattahil S."/>
            <person name="Villasana D."/>
            <person name="White C.S."/>
            <person name="Wright R."/>
            <person name="Park Y."/>
            <person name="Beeman R.W."/>
            <person name="Lord J."/>
            <person name="Oppert B."/>
            <person name="Lorenzen M."/>
            <person name="Brown S."/>
            <person name="Wang L."/>
            <person name="Savard J."/>
            <person name="Tautz D."/>
            <person name="Richards S."/>
            <person name="Weinstock G."/>
            <person name="Gibbs R.A."/>
            <person name="Liu Y."/>
            <person name="Worley K."/>
            <person name="Weinstock G."/>
            <person name="Elsik C.G."/>
            <person name="Reese J.T."/>
            <person name="Elhaik E."/>
            <person name="Landan G."/>
            <person name="Graur D."/>
            <person name="Arensburger P."/>
            <person name="Atkinson P."/>
            <person name="Beeman R.W."/>
            <person name="Beidler J."/>
            <person name="Brown S.J."/>
            <person name="Demuth J.P."/>
            <person name="Drury D.W."/>
            <person name="Du Y.Z."/>
            <person name="Fujiwara H."/>
            <person name="Lorenzen M."/>
            <person name="Maselli V."/>
            <person name="Osanai M."/>
            <person name="Park Y."/>
            <person name="Robertson H.M."/>
            <person name="Tu Z."/>
            <person name="Wang J.J."/>
            <person name="Wang S."/>
            <person name="Richards S."/>
            <person name="Song H."/>
            <person name="Zhang L."/>
            <person name="Sodergren E."/>
            <person name="Werner D."/>
            <person name="Stanke M."/>
            <person name="Morgenstern B."/>
            <person name="Solovyev V."/>
            <person name="Kosarev P."/>
            <person name="Brown G."/>
            <person name="Chen H.C."/>
            <person name="Ermolaeva O."/>
            <person name="Hlavina W."/>
            <person name="Kapustin Y."/>
            <person name="Kiryutin B."/>
            <person name="Kitts P."/>
            <person name="Maglott D."/>
            <person name="Pruitt K."/>
            <person name="Sapojnikov V."/>
            <person name="Souvorov A."/>
            <person name="Mackey A.J."/>
            <person name="Waterhouse R.M."/>
            <person name="Wyder S."/>
            <person name="Zdobnov E.M."/>
            <person name="Zdobnov E.M."/>
            <person name="Wyder S."/>
            <person name="Kriventseva E.V."/>
            <person name="Kadowaki T."/>
            <person name="Bork P."/>
            <person name="Aranda M."/>
            <person name="Bao R."/>
            <person name="Beermann A."/>
            <person name="Berns N."/>
            <person name="Bolognesi R."/>
            <person name="Bonneton F."/>
            <person name="Bopp D."/>
            <person name="Brown S.J."/>
            <person name="Bucher G."/>
            <person name="Butts T."/>
            <person name="Chaumot A."/>
            <person name="Denell R.E."/>
            <person name="Ferrier D.E."/>
            <person name="Friedrich M."/>
            <person name="Gordon C.M."/>
            <person name="Jindra M."/>
            <person name="Klingler M."/>
            <person name="Lan Q."/>
            <person name="Lattorff H.M."/>
            <person name="Laudet V."/>
            <person name="von Levetsow C."/>
            <person name="Liu Z."/>
            <person name="Lutz R."/>
            <person name="Lynch J.A."/>
            <person name="da Fonseca R.N."/>
            <person name="Posnien N."/>
            <person name="Reuter R."/>
            <person name="Roth S."/>
            <person name="Savard J."/>
            <person name="Schinko J.B."/>
            <person name="Schmitt C."/>
            <person name="Schoppmeier M."/>
            <person name="Schroder R."/>
            <person name="Shippy T.D."/>
            <person name="Simonnet F."/>
            <person name="Marques-Souza H."/>
            <person name="Tautz D."/>
            <person name="Tomoyasu Y."/>
            <person name="Trauner J."/>
            <person name="Van der Zee M."/>
            <person name="Vervoort M."/>
            <person name="Wittkopp N."/>
            <person name="Wimmer E.A."/>
            <person name="Yang X."/>
            <person name="Jones A.K."/>
            <person name="Sattelle D.B."/>
            <person name="Ebert P.R."/>
            <person name="Nelson D."/>
            <person name="Scott J.G."/>
            <person name="Beeman R.W."/>
            <person name="Muthukrishnan S."/>
            <person name="Kramer K.J."/>
            <person name="Arakane Y."/>
            <person name="Beeman R.W."/>
            <person name="Zhu Q."/>
            <person name="Hogenkamp D."/>
            <person name="Dixit R."/>
            <person name="Oppert B."/>
            <person name="Jiang H."/>
            <person name="Zou Z."/>
            <person name="Marshall J."/>
            <person name="Elpidina E."/>
            <person name="Vinokurov K."/>
            <person name="Oppert C."/>
            <person name="Zou Z."/>
            <person name="Evans J."/>
            <person name="Lu Z."/>
            <person name="Zhao P."/>
            <person name="Sumathipala N."/>
            <person name="Altincicek B."/>
            <person name="Vilcinskas A."/>
            <person name="Williams M."/>
            <person name="Hultmark D."/>
            <person name="Hetru C."/>
            <person name="Jiang H."/>
            <person name="Grimmelikhuijzen C.J."/>
            <person name="Hauser F."/>
            <person name="Cazzamali G."/>
            <person name="Williamson M."/>
            <person name="Park Y."/>
            <person name="Li B."/>
            <person name="Tanaka Y."/>
            <person name="Predel R."/>
            <person name="Neupert S."/>
            <person name="Schachtner J."/>
            <person name="Verleyen P."/>
            <person name="Raible F."/>
            <person name="Bork P."/>
            <person name="Friedrich M."/>
            <person name="Walden K.K."/>
            <person name="Robertson H.M."/>
            <person name="Angeli S."/>
            <person name="Foret S."/>
            <person name="Bucher G."/>
            <person name="Schuetz S."/>
            <person name="Maleszka R."/>
            <person name="Wimmer E.A."/>
            <person name="Beeman R.W."/>
            <person name="Lorenzen M."/>
            <person name="Tomoyasu Y."/>
            <person name="Miller S.C."/>
            <person name="Grossmann D."/>
            <person name="Bucher G."/>
        </authorList>
    </citation>
    <scope>NUCLEOTIDE SEQUENCE [LARGE SCALE GENOMIC DNA]</scope>
    <source>
        <strain evidence="4 5">Georgia GA2</strain>
    </source>
</reference>
<keyword evidence="4" id="KW-0378">Hydrolase</keyword>
<gene>
    <name evidence="4" type="primary">AUGUSTUS-3.0.2_10930</name>
    <name evidence="4" type="ORF">TcasGA2_TC010930</name>
</gene>
<dbReference type="PROSITE" id="PS00135">
    <property type="entry name" value="TRYPSIN_SER"/>
    <property type="match status" value="1"/>
</dbReference>
<name>D6WN47_TRICA</name>
<dbReference type="InterPro" id="IPR043504">
    <property type="entry name" value="Peptidase_S1_PA_chymotrypsin"/>
</dbReference>
<dbReference type="CDD" id="cd00190">
    <property type="entry name" value="Tryp_SPc"/>
    <property type="match status" value="1"/>
</dbReference>
<proteinExistence type="predicted"/>
<feature type="chain" id="PRO_5003089702" evidence="2">
    <location>
        <begin position="17"/>
        <end position="262"/>
    </location>
</feature>
<dbReference type="PhylomeDB" id="D6WN47"/>
<dbReference type="GO" id="GO:0004252">
    <property type="term" value="F:serine-type endopeptidase activity"/>
    <property type="evidence" value="ECO:0007669"/>
    <property type="project" value="InterPro"/>
</dbReference>
<dbReference type="STRING" id="7070.D6WN47"/>
<dbReference type="InterPro" id="IPR001314">
    <property type="entry name" value="Peptidase_S1A"/>
</dbReference>
<keyword evidence="1" id="KW-1015">Disulfide bond</keyword>
<evidence type="ECO:0000313" key="5">
    <source>
        <dbReference type="Proteomes" id="UP000007266"/>
    </source>
</evidence>
<keyword evidence="4" id="KW-0645">Protease</keyword>
<protein>
    <submittedName>
        <fullName evidence="4">Serine protease H112</fullName>
    </submittedName>
</protein>
<dbReference type="SMART" id="SM00020">
    <property type="entry name" value="Tryp_SPc"/>
    <property type="match status" value="1"/>
</dbReference>
<dbReference type="PROSITE" id="PS50240">
    <property type="entry name" value="TRYPSIN_DOM"/>
    <property type="match status" value="1"/>
</dbReference>
<keyword evidence="2" id="KW-0732">Signal</keyword>
<accession>D6WN47</accession>
<evidence type="ECO:0000259" key="3">
    <source>
        <dbReference type="PROSITE" id="PS50240"/>
    </source>
</evidence>
<reference evidence="4 5" key="2">
    <citation type="journal article" date="2010" name="Nucleic Acids Res.">
        <title>BeetleBase in 2010: revisions to provide comprehensive genomic information for Tribolium castaneum.</title>
        <authorList>
            <person name="Kim H.S."/>
            <person name="Murphy T."/>
            <person name="Xia J."/>
            <person name="Caragea D."/>
            <person name="Park Y."/>
            <person name="Beeman R.W."/>
            <person name="Lorenzen M.D."/>
            <person name="Butcher S."/>
            <person name="Manak J.R."/>
            <person name="Brown S.J."/>
        </authorList>
    </citation>
    <scope>GENOME REANNOTATION</scope>
    <source>
        <strain evidence="4 5">Georgia GA2</strain>
    </source>
</reference>
<dbReference type="InterPro" id="IPR001254">
    <property type="entry name" value="Trypsin_dom"/>
</dbReference>
<evidence type="ECO:0000256" key="1">
    <source>
        <dbReference type="ARBA" id="ARBA00023157"/>
    </source>
</evidence>
<dbReference type="GO" id="GO:0005615">
    <property type="term" value="C:extracellular space"/>
    <property type="evidence" value="ECO:0000318"/>
    <property type="project" value="GO_Central"/>
</dbReference>
<sequence>MKIVTQFLTAFLLTQAKSLSKEISGRIIGGQPAYAGEFPFAAAIYITTAEGRYFCSGSLIGPQWILTAAQCAKGAISFNIHLGSNLLEGDDENRVTVATSEYVIHPDFDPLTLEHDIALIKLRMPVTYTTYVQRVFMAYGNLSDYTDLKAIGWGQTSDANSNLSNELNFVDVAAVPNSECRTIYGPQINDNMVCVAGEYNEGACNGDSGSALVHYDFGSRTIRHVGIASFLSANGCESTDPSGYTRTYSYKKWITDVTGIIS</sequence>
<dbReference type="KEGG" id="tca:656795"/>
<dbReference type="PANTHER" id="PTHR24260">
    <property type="match status" value="1"/>
</dbReference>
<dbReference type="Proteomes" id="UP000007266">
    <property type="component" value="Linkage group 5"/>
</dbReference>
<dbReference type="SUPFAM" id="SSF50494">
    <property type="entry name" value="Trypsin-like serine proteases"/>
    <property type="match status" value="1"/>
</dbReference>
<dbReference type="PANTHER" id="PTHR24260:SF136">
    <property type="entry name" value="GH08193P-RELATED"/>
    <property type="match status" value="1"/>
</dbReference>
<feature type="signal peptide" evidence="2">
    <location>
        <begin position="1"/>
        <end position="16"/>
    </location>
</feature>
<organism evidence="4 5">
    <name type="scientific">Tribolium castaneum</name>
    <name type="common">Red flour beetle</name>
    <dbReference type="NCBI Taxonomy" id="7070"/>
    <lineage>
        <taxon>Eukaryota</taxon>
        <taxon>Metazoa</taxon>
        <taxon>Ecdysozoa</taxon>
        <taxon>Arthropoda</taxon>
        <taxon>Hexapoda</taxon>
        <taxon>Insecta</taxon>
        <taxon>Pterygota</taxon>
        <taxon>Neoptera</taxon>
        <taxon>Endopterygota</taxon>
        <taxon>Coleoptera</taxon>
        <taxon>Polyphaga</taxon>
        <taxon>Cucujiformia</taxon>
        <taxon>Tenebrionidae</taxon>
        <taxon>Tenebrionidae incertae sedis</taxon>
        <taxon>Tribolium</taxon>
    </lineage>
</organism>
<evidence type="ECO:0000313" key="4">
    <source>
        <dbReference type="EMBL" id="EFA04550.1"/>
    </source>
</evidence>
<dbReference type="FunFam" id="2.40.10.10:FF:000005">
    <property type="entry name" value="Serine protease 37"/>
    <property type="match status" value="1"/>
</dbReference>
<dbReference type="SMR" id="D6WN47"/>